<name>A0ABV6KEZ5_9BACI</name>
<sequence length="208" mass="24590">MQTITRMEAVERFGNYICKRHFKKNKSINSIDIERTLIRTMLQHYESVERAGYSKNTYYILGDVRPEPIEYYQVDIGAILKATKNRSRTYPEAFYKNDTCTIYSAINTVANKIYVGSTKRQLARRISEHKSHAYSKNSLNYNTDISKAIRKYGFDAFIWEHIQHWDDEETLKDAEDLWIINCKSIQKGYNSRFNNIKFDVKELKAQNI</sequence>
<evidence type="ECO:0000259" key="1">
    <source>
        <dbReference type="PROSITE" id="PS50164"/>
    </source>
</evidence>
<protein>
    <submittedName>
        <fullName evidence="2">GIY-YIG nuclease family protein</fullName>
    </submittedName>
</protein>
<dbReference type="SMART" id="SM00465">
    <property type="entry name" value="GIYc"/>
    <property type="match status" value="1"/>
</dbReference>
<organism evidence="2 3">
    <name type="scientific">Halalkalibacter kiskunsagensis</name>
    <dbReference type="NCBI Taxonomy" id="1548599"/>
    <lineage>
        <taxon>Bacteria</taxon>
        <taxon>Bacillati</taxon>
        <taxon>Bacillota</taxon>
        <taxon>Bacilli</taxon>
        <taxon>Bacillales</taxon>
        <taxon>Bacillaceae</taxon>
        <taxon>Halalkalibacter</taxon>
    </lineage>
</organism>
<comment type="caution">
    <text evidence="2">The sequence shown here is derived from an EMBL/GenBank/DDBJ whole genome shotgun (WGS) entry which is preliminary data.</text>
</comment>
<keyword evidence="3" id="KW-1185">Reference proteome</keyword>
<evidence type="ECO:0000313" key="3">
    <source>
        <dbReference type="Proteomes" id="UP001589838"/>
    </source>
</evidence>
<dbReference type="Pfam" id="PF01541">
    <property type="entry name" value="GIY-YIG"/>
    <property type="match status" value="1"/>
</dbReference>
<dbReference type="InterPro" id="IPR000305">
    <property type="entry name" value="GIY-YIG_endonuc"/>
</dbReference>
<dbReference type="EMBL" id="JBHLUX010000037">
    <property type="protein sequence ID" value="MFC0471885.1"/>
    <property type="molecule type" value="Genomic_DNA"/>
</dbReference>
<gene>
    <name evidence="2" type="ORF">ACFFHM_15620</name>
</gene>
<dbReference type="Proteomes" id="UP001589838">
    <property type="component" value="Unassembled WGS sequence"/>
</dbReference>
<feature type="domain" description="GIY-YIG" evidence="1">
    <location>
        <begin position="98"/>
        <end position="191"/>
    </location>
</feature>
<dbReference type="PROSITE" id="PS50164">
    <property type="entry name" value="GIY_YIG"/>
    <property type="match status" value="1"/>
</dbReference>
<proteinExistence type="predicted"/>
<evidence type="ECO:0000313" key="2">
    <source>
        <dbReference type="EMBL" id="MFC0471885.1"/>
    </source>
</evidence>
<dbReference type="RefSeq" id="WP_335961749.1">
    <property type="nucleotide sequence ID" value="NZ_JAXBLX010000020.1"/>
</dbReference>
<dbReference type="SUPFAM" id="SSF82771">
    <property type="entry name" value="GIY-YIG endonuclease"/>
    <property type="match status" value="1"/>
</dbReference>
<reference evidence="2 3" key="1">
    <citation type="submission" date="2024-09" db="EMBL/GenBank/DDBJ databases">
        <authorList>
            <person name="Sun Q."/>
            <person name="Mori K."/>
        </authorList>
    </citation>
    <scope>NUCLEOTIDE SEQUENCE [LARGE SCALE GENOMIC DNA]</scope>
    <source>
        <strain evidence="2 3">NCAIM B.02610</strain>
    </source>
</reference>
<dbReference type="InterPro" id="IPR035901">
    <property type="entry name" value="GIY-YIG_endonuc_sf"/>
</dbReference>
<dbReference type="Gene3D" id="3.40.1440.10">
    <property type="entry name" value="GIY-YIG endonuclease"/>
    <property type="match status" value="1"/>
</dbReference>
<accession>A0ABV6KEZ5</accession>